<proteinExistence type="predicted"/>
<dbReference type="AlphaFoldDB" id="A0A8J6N1X9"/>
<dbReference type="PIRSF" id="PIRSF028288">
    <property type="entry name" value="UCP028288"/>
    <property type="match status" value="1"/>
</dbReference>
<dbReference type="InterPro" id="IPR032710">
    <property type="entry name" value="NTF2-like_dom_sf"/>
</dbReference>
<dbReference type="Gene3D" id="3.10.450.50">
    <property type="match status" value="1"/>
</dbReference>
<protein>
    <recommendedName>
        <fullName evidence="3">Phosphoribosyl-AMP cyclohydrolase</fullName>
    </recommendedName>
</protein>
<organism evidence="1 2">
    <name type="scientific">Candidatus Desulfacyla euxinica</name>
    <dbReference type="NCBI Taxonomy" id="2841693"/>
    <lineage>
        <taxon>Bacteria</taxon>
        <taxon>Deltaproteobacteria</taxon>
        <taxon>Candidatus Desulfacyla</taxon>
    </lineage>
</organism>
<comment type="caution">
    <text evidence="1">The sequence shown here is derived from an EMBL/GenBank/DDBJ whole genome shotgun (WGS) entry which is preliminary data.</text>
</comment>
<gene>
    <name evidence="1" type="ORF">H8E19_12435</name>
</gene>
<sequence>MKTRTKNLQAVKISIIMGFVTIFMAGIVCAERSEITEEEVVKAQKAWSDAVVNLGKTYTNGQDYKKAAENLVDNLYAYQTGQVLFKPTKAAVIKFRTTKEGAISYFIGHNKNFPEDKGFALAPWTNVQFKNVAIYINGNVAMAMGKYFFTPQKGDAVKVEYTFGYVKNDDGKLKIVLHHSSLPYTNK</sequence>
<name>A0A8J6N1X9_9DELT</name>
<evidence type="ECO:0008006" key="3">
    <source>
        <dbReference type="Google" id="ProtNLM"/>
    </source>
</evidence>
<dbReference type="SUPFAM" id="SSF54427">
    <property type="entry name" value="NTF2-like"/>
    <property type="match status" value="1"/>
</dbReference>
<reference evidence="1 2" key="1">
    <citation type="submission" date="2020-08" db="EMBL/GenBank/DDBJ databases">
        <title>Bridging the membrane lipid divide: bacteria of the FCB group superphylum have the potential to synthesize archaeal ether lipids.</title>
        <authorList>
            <person name="Villanueva L."/>
            <person name="Von Meijenfeldt F.A.B."/>
            <person name="Westbye A.B."/>
            <person name="Yadav S."/>
            <person name="Hopmans E.C."/>
            <person name="Dutilh B.E."/>
            <person name="Sinninghe Damste J.S."/>
        </authorList>
    </citation>
    <scope>NUCLEOTIDE SEQUENCE [LARGE SCALE GENOMIC DNA]</scope>
    <source>
        <strain evidence="1">NIOZ-UU27</strain>
    </source>
</reference>
<dbReference type="Proteomes" id="UP000650524">
    <property type="component" value="Unassembled WGS sequence"/>
</dbReference>
<evidence type="ECO:0000313" key="2">
    <source>
        <dbReference type="Proteomes" id="UP000650524"/>
    </source>
</evidence>
<dbReference type="InterPro" id="IPR016878">
    <property type="entry name" value="MICAH-like"/>
</dbReference>
<accession>A0A8J6N1X9</accession>
<dbReference type="EMBL" id="JACNJD010000264">
    <property type="protein sequence ID" value="MBC8178204.1"/>
    <property type="molecule type" value="Genomic_DNA"/>
</dbReference>
<evidence type="ECO:0000313" key="1">
    <source>
        <dbReference type="EMBL" id="MBC8178204.1"/>
    </source>
</evidence>